<proteinExistence type="predicted"/>
<sequence length="411" mass="45325">MVQSVSSSNPHSNNTTSSMISPPIFSPSHKVKSGGNTHLFNNKHSFKNSSHSQYHGKITKQHKTTASFRNHPVAQALSQRSLMEFDQQSDSSMPKPVPFTTRKKQQNASMLSCIRENTCSTSTSCEKVKSTTTTLKNSSMLSVMQQLTFHSMNPKSNTTGTNNTPVSHPNNSQISSTQPSHLPQPSTTAKYNLKASFHQVNIKAPSRSSPKRDQNYQIFHFKLHNRSSGSTSSSSNSSGCEAGSATQQACLTTSERMPMRHMTTPLLTPISSSSHTMTNPPTIPHHHHQPASCSSSVSNTPSVGTFSSQQSGTSHHHHQDEEEEPLFIILSPFRENSSESPLTLKIPSIKYLERTIFSEPISKKYCAASTSSFSSPTTTRNEMEKIFKNYISEKELLTSHLNLNSTLSKNI</sequence>
<dbReference type="Proteomes" id="UP000816034">
    <property type="component" value="Unassembled WGS sequence"/>
</dbReference>
<feature type="region of interest" description="Disordered" evidence="1">
    <location>
        <begin position="1"/>
        <end position="65"/>
    </location>
</feature>
<organism evidence="2 3">
    <name type="scientific">Naegleria lovaniensis</name>
    <name type="common">Amoeba</name>
    <dbReference type="NCBI Taxonomy" id="51637"/>
    <lineage>
        <taxon>Eukaryota</taxon>
        <taxon>Discoba</taxon>
        <taxon>Heterolobosea</taxon>
        <taxon>Tetramitia</taxon>
        <taxon>Eutetramitia</taxon>
        <taxon>Vahlkampfiidae</taxon>
        <taxon>Naegleria</taxon>
    </lineage>
</organism>
<gene>
    <name evidence="2" type="ORF">C9374_002117</name>
</gene>
<evidence type="ECO:0000256" key="1">
    <source>
        <dbReference type="SAM" id="MobiDB-lite"/>
    </source>
</evidence>
<feature type="region of interest" description="Disordered" evidence="1">
    <location>
        <begin position="223"/>
        <end position="242"/>
    </location>
</feature>
<reference evidence="2 3" key="1">
    <citation type="journal article" date="2018" name="BMC Genomics">
        <title>The genome of Naegleria lovaniensis, the basis for a comparative approach to unravel pathogenicity factors of the human pathogenic amoeba N. fowleri.</title>
        <authorList>
            <person name="Liechti N."/>
            <person name="Schurch N."/>
            <person name="Bruggmann R."/>
            <person name="Wittwer M."/>
        </authorList>
    </citation>
    <scope>NUCLEOTIDE SEQUENCE [LARGE SCALE GENOMIC DNA]</scope>
    <source>
        <strain evidence="2 3">ATCC 30569</strain>
    </source>
</reference>
<feature type="compositionally biased region" description="Low complexity" evidence="1">
    <location>
        <begin position="265"/>
        <end position="276"/>
    </location>
</feature>
<dbReference type="AlphaFoldDB" id="A0AA88GQN4"/>
<feature type="compositionally biased region" description="Low complexity" evidence="1">
    <location>
        <begin position="292"/>
        <end position="313"/>
    </location>
</feature>
<feature type="region of interest" description="Disordered" evidence="1">
    <location>
        <begin position="265"/>
        <end position="322"/>
    </location>
</feature>
<feature type="region of interest" description="Disordered" evidence="1">
    <location>
        <begin position="151"/>
        <end position="187"/>
    </location>
</feature>
<protein>
    <submittedName>
        <fullName evidence="2">Uncharacterized protein</fullName>
    </submittedName>
</protein>
<keyword evidence="3" id="KW-1185">Reference proteome</keyword>
<dbReference type="EMBL" id="PYSW02000014">
    <property type="protein sequence ID" value="KAG2387082.1"/>
    <property type="molecule type" value="Genomic_DNA"/>
</dbReference>
<dbReference type="RefSeq" id="XP_044551074.1">
    <property type="nucleotide sequence ID" value="XM_044691500.1"/>
</dbReference>
<name>A0AA88GQN4_NAELO</name>
<feature type="compositionally biased region" description="Low complexity" evidence="1">
    <location>
        <begin position="40"/>
        <end position="52"/>
    </location>
</feature>
<dbReference type="GeneID" id="68094573"/>
<comment type="caution">
    <text evidence="2">The sequence shown here is derived from an EMBL/GenBank/DDBJ whole genome shotgun (WGS) entry which is preliminary data.</text>
</comment>
<feature type="compositionally biased region" description="Low complexity" evidence="1">
    <location>
        <begin position="227"/>
        <end position="242"/>
    </location>
</feature>
<accession>A0AA88GQN4</accession>
<feature type="compositionally biased region" description="Low complexity" evidence="1">
    <location>
        <begin position="1"/>
        <end position="28"/>
    </location>
</feature>
<evidence type="ECO:0000313" key="3">
    <source>
        <dbReference type="Proteomes" id="UP000816034"/>
    </source>
</evidence>
<evidence type="ECO:0000313" key="2">
    <source>
        <dbReference type="EMBL" id="KAG2387082.1"/>
    </source>
</evidence>